<dbReference type="InterPro" id="IPR051660">
    <property type="entry name" value="BPI_fold-BPI/LBP"/>
</dbReference>
<name>A0AA40LMD4_CNENI</name>
<evidence type="ECO:0000256" key="1">
    <source>
        <dbReference type="ARBA" id="ARBA00007292"/>
    </source>
</evidence>
<dbReference type="Gene3D" id="3.15.20.10">
    <property type="entry name" value="Bactericidal permeability-increasing protein, domain 2"/>
    <property type="match status" value="1"/>
</dbReference>
<accession>A0AA40LMD4</accession>
<protein>
    <submittedName>
        <fullName evidence="2">Uncharacterized protein</fullName>
    </submittedName>
</protein>
<keyword evidence="3" id="KW-1185">Reference proteome</keyword>
<dbReference type="PANTHER" id="PTHR46019">
    <property type="entry name" value="BPI FOLD-CONTAINING FAMILY B MEMBER 4-RELATED"/>
    <property type="match status" value="1"/>
</dbReference>
<organism evidence="2 3">
    <name type="scientific">Cnephaeus nilssonii</name>
    <name type="common">Northern bat</name>
    <name type="synonym">Eptesicus nilssonii</name>
    <dbReference type="NCBI Taxonomy" id="3371016"/>
    <lineage>
        <taxon>Eukaryota</taxon>
        <taxon>Metazoa</taxon>
        <taxon>Chordata</taxon>
        <taxon>Craniata</taxon>
        <taxon>Vertebrata</taxon>
        <taxon>Euteleostomi</taxon>
        <taxon>Mammalia</taxon>
        <taxon>Eutheria</taxon>
        <taxon>Laurasiatheria</taxon>
        <taxon>Chiroptera</taxon>
        <taxon>Yangochiroptera</taxon>
        <taxon>Vespertilionidae</taxon>
        <taxon>Cnephaeus</taxon>
    </lineage>
</organism>
<comment type="caution">
    <text evidence="2">The sequence shown here is derived from an EMBL/GenBank/DDBJ whole genome shotgun (WGS) entry which is preliminary data.</text>
</comment>
<reference evidence="2" key="1">
    <citation type="submission" date="2023-06" db="EMBL/GenBank/DDBJ databases">
        <title>Reference genome for the Northern bat (Eptesicus nilssonii), a most northern bat species.</title>
        <authorList>
            <person name="Laine V.N."/>
            <person name="Pulliainen A.T."/>
            <person name="Lilley T.M."/>
        </authorList>
    </citation>
    <scope>NUCLEOTIDE SEQUENCE</scope>
    <source>
        <strain evidence="2">BLF_Eptnil</strain>
        <tissue evidence="2">Kidney</tissue>
    </source>
</reference>
<dbReference type="EMBL" id="JAULJE010000011">
    <property type="protein sequence ID" value="KAK1337397.1"/>
    <property type="molecule type" value="Genomic_DNA"/>
</dbReference>
<gene>
    <name evidence="2" type="ORF">QTO34_002023</name>
</gene>
<dbReference type="PANTHER" id="PTHR46019:SF7">
    <property type="entry name" value="BPI FOLD CONTAINING FAMILY B, MEMBER 5"/>
    <property type="match status" value="1"/>
</dbReference>
<proteinExistence type="inferred from homology"/>
<evidence type="ECO:0000313" key="2">
    <source>
        <dbReference type="EMBL" id="KAK1337397.1"/>
    </source>
</evidence>
<dbReference type="Proteomes" id="UP001177744">
    <property type="component" value="Unassembled WGS sequence"/>
</dbReference>
<comment type="similarity">
    <text evidence="1">Belongs to the BPI/LBP/Plunc superfamily. BPI/LBP family.</text>
</comment>
<evidence type="ECO:0000313" key="3">
    <source>
        <dbReference type="Proteomes" id="UP001177744"/>
    </source>
</evidence>
<sequence length="133" mass="14719">MGLTISTPDPPTVHLDGHRATVIQQGSLVLLRPSNTSSVSVSWKLLSKALFSSRNQELKLQFTPNSTMVTLGTYPAGLAKQEERLKAFVSELLRRMFLPHHNELLSEQHLPLPSIKGISFNKARVEFSEVNAG</sequence>
<dbReference type="AlphaFoldDB" id="A0AA40LMD4"/>
<dbReference type="SUPFAM" id="SSF55394">
    <property type="entry name" value="Bactericidal permeability-increasing protein, BPI"/>
    <property type="match status" value="1"/>
</dbReference>
<dbReference type="GO" id="GO:0008289">
    <property type="term" value="F:lipid binding"/>
    <property type="evidence" value="ECO:0007669"/>
    <property type="project" value="InterPro"/>
</dbReference>
<dbReference type="InterPro" id="IPR017943">
    <property type="entry name" value="Bactericidal_perm-incr_a/b_dom"/>
</dbReference>